<dbReference type="InterPro" id="IPR002475">
    <property type="entry name" value="Bcl2-like"/>
</dbReference>
<dbReference type="GO" id="GO:0008630">
    <property type="term" value="P:intrinsic apoptotic signaling pathway in response to DNA damage"/>
    <property type="evidence" value="ECO:0007669"/>
    <property type="project" value="TreeGrafter"/>
</dbReference>
<dbReference type="STRING" id="283909.R7T396"/>
<keyword evidence="6 7" id="KW-0472">Membrane</keyword>
<dbReference type="OMA" id="PRARWAC"/>
<proteinExistence type="inferred from homology"/>
<dbReference type="GO" id="GO:0097192">
    <property type="term" value="P:extrinsic apoptotic signaling pathway in absence of ligand"/>
    <property type="evidence" value="ECO:0007669"/>
    <property type="project" value="TreeGrafter"/>
</dbReference>
<accession>R7T396</accession>
<dbReference type="Proteomes" id="UP000014760">
    <property type="component" value="Unassembled WGS sequence"/>
</dbReference>
<keyword evidence="4" id="KW-0053">Apoptosis</keyword>
<evidence type="ECO:0000256" key="3">
    <source>
        <dbReference type="ARBA" id="ARBA00022692"/>
    </source>
</evidence>
<dbReference type="EMBL" id="AMQN01034498">
    <property type="status" value="NOT_ANNOTATED_CDS"/>
    <property type="molecule type" value="Genomic_DNA"/>
</dbReference>
<dbReference type="GO" id="GO:0051400">
    <property type="term" value="F:BH domain binding"/>
    <property type="evidence" value="ECO:0007669"/>
    <property type="project" value="TreeGrafter"/>
</dbReference>
<evidence type="ECO:0000313" key="11">
    <source>
        <dbReference type="Proteomes" id="UP000014760"/>
    </source>
</evidence>
<reference evidence="10" key="3">
    <citation type="submission" date="2015-06" db="UniProtKB">
        <authorList>
            <consortium name="EnsemblMetazoa"/>
        </authorList>
    </citation>
    <scope>IDENTIFICATION</scope>
</reference>
<dbReference type="EnsemblMetazoa" id="CapteT156436">
    <property type="protein sequence ID" value="CapteP156436"/>
    <property type="gene ID" value="CapteG156436"/>
</dbReference>
<dbReference type="InterPro" id="IPR036834">
    <property type="entry name" value="Bcl-2-like_sf"/>
</dbReference>
<dbReference type="OrthoDB" id="5947850at2759"/>
<dbReference type="AlphaFoldDB" id="R7T396"/>
<dbReference type="SMART" id="SM00337">
    <property type="entry name" value="BCL"/>
    <property type="match status" value="1"/>
</dbReference>
<dbReference type="HOGENOM" id="CLU_1612383_0_0_1"/>
<feature type="transmembrane region" description="Helical" evidence="7">
    <location>
        <begin position="142"/>
        <end position="163"/>
    </location>
</feature>
<keyword evidence="3 7" id="KW-0812">Transmembrane</keyword>
<evidence type="ECO:0000256" key="7">
    <source>
        <dbReference type="SAM" id="Phobius"/>
    </source>
</evidence>
<dbReference type="InterPro" id="IPR026298">
    <property type="entry name" value="Bcl-2_fam"/>
</dbReference>
<reference evidence="9 11" key="2">
    <citation type="journal article" date="2013" name="Nature">
        <title>Insights into bilaterian evolution from three spiralian genomes.</title>
        <authorList>
            <person name="Simakov O."/>
            <person name="Marletaz F."/>
            <person name="Cho S.J."/>
            <person name="Edsinger-Gonzales E."/>
            <person name="Havlak P."/>
            <person name="Hellsten U."/>
            <person name="Kuo D.H."/>
            <person name="Larsson T."/>
            <person name="Lv J."/>
            <person name="Arendt D."/>
            <person name="Savage R."/>
            <person name="Osoegawa K."/>
            <person name="de Jong P."/>
            <person name="Grimwood J."/>
            <person name="Chapman J.A."/>
            <person name="Shapiro H."/>
            <person name="Aerts A."/>
            <person name="Otillar R.P."/>
            <person name="Terry A.Y."/>
            <person name="Boore J.L."/>
            <person name="Grigoriev I.V."/>
            <person name="Lindberg D.R."/>
            <person name="Seaver E.C."/>
            <person name="Weisblat D.A."/>
            <person name="Putnam N.H."/>
            <person name="Rokhsar D.S."/>
        </authorList>
    </citation>
    <scope>NUCLEOTIDE SEQUENCE</scope>
    <source>
        <strain evidence="9 11">I ESC-2004</strain>
    </source>
</reference>
<gene>
    <name evidence="9" type="ORF">CAPTEDRAFT_156436</name>
</gene>
<dbReference type="SUPFAM" id="SSF56854">
    <property type="entry name" value="Bcl-2 inhibitors of programmed cell death"/>
    <property type="match status" value="1"/>
</dbReference>
<dbReference type="InterPro" id="IPR046371">
    <property type="entry name" value="Bcl-2_BH1-3"/>
</dbReference>
<evidence type="ECO:0000313" key="10">
    <source>
        <dbReference type="EnsemblMetazoa" id="CapteP156436"/>
    </source>
</evidence>
<organism evidence="9">
    <name type="scientific">Capitella teleta</name>
    <name type="common">Polychaete worm</name>
    <dbReference type="NCBI Taxonomy" id="283909"/>
    <lineage>
        <taxon>Eukaryota</taxon>
        <taxon>Metazoa</taxon>
        <taxon>Spiralia</taxon>
        <taxon>Lophotrochozoa</taxon>
        <taxon>Annelida</taxon>
        <taxon>Polychaeta</taxon>
        <taxon>Sedentaria</taxon>
        <taxon>Scolecida</taxon>
        <taxon>Capitellidae</taxon>
        <taxon>Capitella</taxon>
    </lineage>
</organism>
<dbReference type="Pfam" id="PF00452">
    <property type="entry name" value="Bcl-2"/>
    <property type="match status" value="1"/>
</dbReference>
<dbReference type="PANTHER" id="PTHR11256">
    <property type="entry name" value="BCL-2 RELATED"/>
    <property type="match status" value="1"/>
</dbReference>
<dbReference type="GO" id="GO:0005741">
    <property type="term" value="C:mitochondrial outer membrane"/>
    <property type="evidence" value="ECO:0007669"/>
    <property type="project" value="TreeGrafter"/>
</dbReference>
<protein>
    <recommendedName>
        <fullName evidence="8">Bcl-2 Bcl-2 homology region 1-3 domain-containing protein</fullName>
    </recommendedName>
</protein>
<name>R7T396_CAPTE</name>
<evidence type="ECO:0000256" key="1">
    <source>
        <dbReference type="ARBA" id="ARBA00004167"/>
    </source>
</evidence>
<dbReference type="PANTHER" id="PTHR11256:SF48">
    <property type="entry name" value="BCL-2-RELATED OVARIAN KILLER PROTEIN"/>
    <property type="match status" value="1"/>
</dbReference>
<dbReference type="GO" id="GO:0001836">
    <property type="term" value="P:release of cytochrome c from mitochondria"/>
    <property type="evidence" value="ECO:0007669"/>
    <property type="project" value="TreeGrafter"/>
</dbReference>
<comment type="similarity">
    <text evidence="2">Belongs to the Bcl-2 family.</text>
</comment>
<evidence type="ECO:0000256" key="5">
    <source>
        <dbReference type="ARBA" id="ARBA00022989"/>
    </source>
</evidence>
<feature type="domain" description="Bcl-2 Bcl-2 homology region 1-3" evidence="8">
    <location>
        <begin position="26"/>
        <end position="129"/>
    </location>
</feature>
<reference evidence="11" key="1">
    <citation type="submission" date="2012-12" db="EMBL/GenBank/DDBJ databases">
        <authorList>
            <person name="Hellsten U."/>
            <person name="Grimwood J."/>
            <person name="Chapman J.A."/>
            <person name="Shapiro H."/>
            <person name="Aerts A."/>
            <person name="Otillar R.P."/>
            <person name="Terry A.Y."/>
            <person name="Boore J.L."/>
            <person name="Simakov O."/>
            <person name="Marletaz F."/>
            <person name="Cho S.-J."/>
            <person name="Edsinger-Gonzales E."/>
            <person name="Havlak P."/>
            <person name="Kuo D.-H."/>
            <person name="Larsson T."/>
            <person name="Lv J."/>
            <person name="Arendt D."/>
            <person name="Savage R."/>
            <person name="Osoegawa K."/>
            <person name="de Jong P."/>
            <person name="Lindberg D.R."/>
            <person name="Seaver E.C."/>
            <person name="Weisblat D.A."/>
            <person name="Putnam N.H."/>
            <person name="Grigoriev I.V."/>
            <person name="Rokhsar D.S."/>
        </authorList>
    </citation>
    <scope>NUCLEOTIDE SEQUENCE</scope>
    <source>
        <strain evidence="11">I ESC-2004</strain>
    </source>
</reference>
<dbReference type="CDD" id="cd06845">
    <property type="entry name" value="Bcl-2_like"/>
    <property type="match status" value="1"/>
</dbReference>
<sequence length="165" mass="18575">MLPHKLEVCLRGIRPDSRISNASFEVSRIGAELERLHPGTYTNISRQLQLTLHSEAVIHRAMLLMADSMFKSPNVLTWGRVVSLFAITSALAGDCIQQGHSEFVKCVIETFVEVVKKYIAPWVVRQGGWPDVCRTFQTDPDYTTVIIFSLIGAVMALITYVLYFN</sequence>
<dbReference type="PRINTS" id="PR01862">
    <property type="entry name" value="BCL2FAMILY"/>
</dbReference>
<comment type="subcellular location">
    <subcellularLocation>
        <location evidence="1">Membrane</location>
        <topology evidence="1">Single-pass membrane protein</topology>
    </subcellularLocation>
</comment>
<dbReference type="PROSITE" id="PS50062">
    <property type="entry name" value="BCL2_FAMILY"/>
    <property type="match status" value="1"/>
</dbReference>
<evidence type="ECO:0000256" key="6">
    <source>
        <dbReference type="ARBA" id="ARBA00023136"/>
    </source>
</evidence>
<dbReference type="GO" id="GO:0042981">
    <property type="term" value="P:regulation of apoptotic process"/>
    <property type="evidence" value="ECO:0007669"/>
    <property type="project" value="InterPro"/>
</dbReference>
<evidence type="ECO:0000256" key="2">
    <source>
        <dbReference type="ARBA" id="ARBA00009458"/>
    </source>
</evidence>
<keyword evidence="5 7" id="KW-1133">Transmembrane helix</keyword>
<keyword evidence="11" id="KW-1185">Reference proteome</keyword>
<evidence type="ECO:0000259" key="8">
    <source>
        <dbReference type="SMART" id="SM00337"/>
    </source>
</evidence>
<evidence type="ECO:0000256" key="4">
    <source>
        <dbReference type="ARBA" id="ARBA00022703"/>
    </source>
</evidence>
<dbReference type="Gene3D" id="1.10.437.10">
    <property type="entry name" value="Blc2-like"/>
    <property type="match status" value="1"/>
</dbReference>
<evidence type="ECO:0000313" key="9">
    <source>
        <dbReference type="EMBL" id="ELT87137.1"/>
    </source>
</evidence>
<dbReference type="EMBL" id="KB312484">
    <property type="protein sequence ID" value="ELT87137.1"/>
    <property type="molecule type" value="Genomic_DNA"/>
</dbReference>